<dbReference type="Proteomes" id="UP001597307">
    <property type="component" value="Unassembled WGS sequence"/>
</dbReference>
<dbReference type="InterPro" id="IPR036390">
    <property type="entry name" value="WH_DNA-bd_sf"/>
</dbReference>
<dbReference type="PANTHER" id="PTHR33164:SF106">
    <property type="entry name" value="TRANSCRIPTIONAL REGULATORY PROTEIN"/>
    <property type="match status" value="1"/>
</dbReference>
<accession>A0ABW4Q447</accession>
<keyword evidence="3" id="KW-1185">Reference proteome</keyword>
<dbReference type="Pfam" id="PF12802">
    <property type="entry name" value="MarR_2"/>
    <property type="match status" value="1"/>
</dbReference>
<dbReference type="Gene3D" id="1.10.10.10">
    <property type="entry name" value="Winged helix-like DNA-binding domain superfamily/Winged helix DNA-binding domain"/>
    <property type="match status" value="1"/>
</dbReference>
<evidence type="ECO:0000313" key="3">
    <source>
        <dbReference type="Proteomes" id="UP001597307"/>
    </source>
</evidence>
<reference evidence="3" key="1">
    <citation type="journal article" date="2019" name="Int. J. Syst. Evol. Microbiol.">
        <title>The Global Catalogue of Microorganisms (GCM) 10K type strain sequencing project: providing services to taxonomists for standard genome sequencing and annotation.</title>
        <authorList>
            <consortium name="The Broad Institute Genomics Platform"/>
            <consortium name="The Broad Institute Genome Sequencing Center for Infectious Disease"/>
            <person name="Wu L."/>
            <person name="Ma J."/>
        </authorList>
    </citation>
    <scope>NUCLEOTIDE SEQUENCE [LARGE SCALE GENOMIC DNA]</scope>
    <source>
        <strain evidence="3">JCM 11496</strain>
    </source>
</reference>
<dbReference type="PROSITE" id="PS50995">
    <property type="entry name" value="HTH_MARR_2"/>
    <property type="match status" value="1"/>
</dbReference>
<sequence>MAENPRPELMALLQQFTVETDRYVDTVSARDSLYRTDLNALGVMMGAARTGAVVTPGMLRSELHLSSPATTALVDRLDNAGHVKRSRSDVDRRQVHLEMTEKAMATGGKLFAPLAQHIGGALAQFSTEELELLAEMMRRITSATIAAREEVAGGPAG</sequence>
<proteinExistence type="predicted"/>
<dbReference type="InterPro" id="IPR000835">
    <property type="entry name" value="HTH_MarR-typ"/>
</dbReference>
<dbReference type="RefSeq" id="WP_343880158.1">
    <property type="nucleotide sequence ID" value="NZ_BAAAIJ010000047.1"/>
</dbReference>
<dbReference type="SUPFAM" id="SSF46785">
    <property type="entry name" value="Winged helix' DNA-binding domain"/>
    <property type="match status" value="1"/>
</dbReference>
<feature type="domain" description="HTH marR-type" evidence="1">
    <location>
        <begin position="6"/>
        <end position="142"/>
    </location>
</feature>
<dbReference type="SMART" id="SM00347">
    <property type="entry name" value="HTH_MARR"/>
    <property type="match status" value="1"/>
</dbReference>
<dbReference type="PANTHER" id="PTHR33164">
    <property type="entry name" value="TRANSCRIPTIONAL REGULATOR, MARR FAMILY"/>
    <property type="match status" value="1"/>
</dbReference>
<evidence type="ECO:0000259" key="1">
    <source>
        <dbReference type="PROSITE" id="PS50995"/>
    </source>
</evidence>
<dbReference type="InterPro" id="IPR039422">
    <property type="entry name" value="MarR/SlyA-like"/>
</dbReference>
<gene>
    <name evidence="2" type="ORF">ACFSFX_05810</name>
</gene>
<comment type="caution">
    <text evidence="2">The sequence shown here is derived from an EMBL/GenBank/DDBJ whole genome shotgun (WGS) entry which is preliminary data.</text>
</comment>
<dbReference type="EMBL" id="JBHUGA010000011">
    <property type="protein sequence ID" value="MFD1846110.1"/>
    <property type="molecule type" value="Genomic_DNA"/>
</dbReference>
<protein>
    <submittedName>
        <fullName evidence="2">MarR family winged helix-turn-helix transcriptional regulator</fullName>
    </submittedName>
</protein>
<name>A0ABW4Q447_9MICC</name>
<dbReference type="PRINTS" id="PR00598">
    <property type="entry name" value="HTHMARR"/>
</dbReference>
<dbReference type="InterPro" id="IPR036388">
    <property type="entry name" value="WH-like_DNA-bd_sf"/>
</dbReference>
<evidence type="ECO:0000313" key="2">
    <source>
        <dbReference type="EMBL" id="MFD1846110.1"/>
    </source>
</evidence>
<organism evidence="2 3">
    <name type="scientific">Arthrobacter flavus</name>
    <dbReference type="NCBI Taxonomy" id="95172"/>
    <lineage>
        <taxon>Bacteria</taxon>
        <taxon>Bacillati</taxon>
        <taxon>Actinomycetota</taxon>
        <taxon>Actinomycetes</taxon>
        <taxon>Micrococcales</taxon>
        <taxon>Micrococcaceae</taxon>
        <taxon>Arthrobacter</taxon>
    </lineage>
</organism>